<protein>
    <submittedName>
        <fullName evidence="2">Uncharacterized protein</fullName>
    </submittedName>
</protein>
<sequence length="336" mass="35939">MAPAEYVVVEDPHARGSRDVDAPPEGPRRPWLRHLVVGGLAAFAVVAGIRIADGAEPAPEPSPTPTAAARTLDVERATALAYQEWIDRTALVECMAGRGYPYEAQVVEYADSLAAITQFLGVEPAAMDTDAPIPMLRQPDLYLGRGGTETVIATGSVGCDLARLDVDVSRADVVAALVGSARTDGDFLRVIAEQVWVDRHPAEVTQKVALLRLDRGPYPADDTAAQEQWTRATSVVVDSLPDDAVWLPVDMAVNDVFAQTSGLTSSGHAIVLRVGQRDTPLQVGLVMTRANVILCGPVAISAAIKYPYGDPEEPRHLDGRPRDGVRGARQRGCRRG</sequence>
<comment type="caution">
    <text evidence="2">The sequence shown here is derived from an EMBL/GenBank/DDBJ whole genome shotgun (WGS) entry which is preliminary data.</text>
</comment>
<dbReference type="EMBL" id="BSUN01000001">
    <property type="protein sequence ID" value="GMA34436.1"/>
    <property type="molecule type" value="Genomic_DNA"/>
</dbReference>
<evidence type="ECO:0000256" key="1">
    <source>
        <dbReference type="SAM" id="MobiDB-lite"/>
    </source>
</evidence>
<organism evidence="2 3">
    <name type="scientific">Demequina litorisediminis</name>
    <dbReference type="NCBI Taxonomy" id="1849022"/>
    <lineage>
        <taxon>Bacteria</taxon>
        <taxon>Bacillati</taxon>
        <taxon>Actinomycetota</taxon>
        <taxon>Actinomycetes</taxon>
        <taxon>Micrococcales</taxon>
        <taxon>Demequinaceae</taxon>
        <taxon>Demequina</taxon>
    </lineage>
</organism>
<proteinExistence type="predicted"/>
<gene>
    <name evidence="2" type="ORF">GCM10025876_06400</name>
</gene>
<evidence type="ECO:0000313" key="3">
    <source>
        <dbReference type="Proteomes" id="UP001157125"/>
    </source>
</evidence>
<accession>A0ABQ6I9P1</accession>
<feature type="compositionally biased region" description="Basic and acidic residues" evidence="1">
    <location>
        <begin position="312"/>
        <end position="326"/>
    </location>
</feature>
<name>A0ABQ6I9P1_9MICO</name>
<dbReference type="RefSeq" id="WP_284327401.1">
    <property type="nucleotide sequence ID" value="NZ_BSUN01000001.1"/>
</dbReference>
<evidence type="ECO:0000313" key="2">
    <source>
        <dbReference type="EMBL" id="GMA34436.1"/>
    </source>
</evidence>
<dbReference type="Proteomes" id="UP001157125">
    <property type="component" value="Unassembled WGS sequence"/>
</dbReference>
<keyword evidence="3" id="KW-1185">Reference proteome</keyword>
<reference evidence="3" key="1">
    <citation type="journal article" date="2019" name="Int. J. Syst. Evol. Microbiol.">
        <title>The Global Catalogue of Microorganisms (GCM) 10K type strain sequencing project: providing services to taxonomists for standard genome sequencing and annotation.</title>
        <authorList>
            <consortium name="The Broad Institute Genomics Platform"/>
            <consortium name="The Broad Institute Genome Sequencing Center for Infectious Disease"/>
            <person name="Wu L."/>
            <person name="Ma J."/>
        </authorList>
    </citation>
    <scope>NUCLEOTIDE SEQUENCE [LARGE SCALE GENOMIC DNA]</scope>
    <source>
        <strain evidence="3">NBRC 112299</strain>
    </source>
</reference>
<feature type="region of interest" description="Disordered" evidence="1">
    <location>
        <begin position="310"/>
        <end position="336"/>
    </location>
</feature>